<sequence length="351" mass="40537">MELFFFKPTEYERLYNCSSYNIGQIPLENRQHFAIGAFFFSIGIICEVLYIPCMISIRKHMDSTCYKFMFYIAVIDMLCLLINAITTGILAILGAVFCSFPRFIYFVGAFGLGLWACESMAEICLAVNRCMEIASPKMARFLFEGKRIFIWMLFPAAYGLYLSIFTKSPCFSSIYIAWFSNPHIGYISGSEENYRNPWHTVHNIFVMIVLTGIYSVFAMILFFKMQQFKTNQTGSTASVSQKKIFIQMILISATNATAAAIYVYMNFISISDFLIILGHFCWIWLMASHRLSIWCPTKLFVMMCTACLFVDLLWYSHVLPYHLNSLGQQQARSFELCQSLHRLIEVEKCEK</sequence>
<keyword evidence="1" id="KW-0472">Membrane</keyword>
<dbReference type="SUPFAM" id="SSF81321">
    <property type="entry name" value="Family A G protein-coupled receptor-like"/>
    <property type="match status" value="1"/>
</dbReference>
<dbReference type="EMBL" id="JBICBT010000436">
    <property type="protein sequence ID" value="KAL3113782.1"/>
    <property type="molecule type" value="Genomic_DNA"/>
</dbReference>
<evidence type="ECO:0000256" key="1">
    <source>
        <dbReference type="SAM" id="Phobius"/>
    </source>
</evidence>
<accession>A0ABD2LEY7</accession>
<dbReference type="Gene3D" id="1.20.1070.10">
    <property type="entry name" value="Rhodopsin 7-helix transmembrane proteins"/>
    <property type="match status" value="1"/>
</dbReference>
<protein>
    <submittedName>
        <fullName evidence="2">Uncharacterized protein</fullName>
    </submittedName>
</protein>
<feature type="transmembrane region" description="Helical" evidence="1">
    <location>
        <begin position="148"/>
        <end position="165"/>
    </location>
</feature>
<organism evidence="2 3">
    <name type="scientific">Heterodera trifolii</name>
    <dbReference type="NCBI Taxonomy" id="157864"/>
    <lineage>
        <taxon>Eukaryota</taxon>
        <taxon>Metazoa</taxon>
        <taxon>Ecdysozoa</taxon>
        <taxon>Nematoda</taxon>
        <taxon>Chromadorea</taxon>
        <taxon>Rhabditida</taxon>
        <taxon>Tylenchina</taxon>
        <taxon>Tylenchomorpha</taxon>
        <taxon>Tylenchoidea</taxon>
        <taxon>Heteroderidae</taxon>
        <taxon>Heteroderinae</taxon>
        <taxon>Heterodera</taxon>
    </lineage>
</organism>
<keyword evidence="1" id="KW-1133">Transmembrane helix</keyword>
<comment type="caution">
    <text evidence="2">The sequence shown here is derived from an EMBL/GenBank/DDBJ whole genome shotgun (WGS) entry which is preliminary data.</text>
</comment>
<evidence type="ECO:0000313" key="3">
    <source>
        <dbReference type="Proteomes" id="UP001620626"/>
    </source>
</evidence>
<dbReference type="PANTHER" id="PTHR23021">
    <property type="entry name" value="SERPENTINE RECEPTOR, CLASS T"/>
    <property type="match status" value="1"/>
</dbReference>
<dbReference type="PANTHER" id="PTHR23021:SF11">
    <property type="entry name" value="SERPENTINE RECEPTOR, CLASS T"/>
    <property type="match status" value="1"/>
</dbReference>
<proteinExistence type="predicted"/>
<dbReference type="AlphaFoldDB" id="A0ABD2LEY7"/>
<feature type="transmembrane region" description="Helical" evidence="1">
    <location>
        <begin position="299"/>
        <end position="317"/>
    </location>
</feature>
<feature type="transmembrane region" description="Helical" evidence="1">
    <location>
        <begin position="33"/>
        <end position="57"/>
    </location>
</feature>
<gene>
    <name evidence="2" type="ORF">niasHT_013841</name>
</gene>
<dbReference type="Proteomes" id="UP001620626">
    <property type="component" value="Unassembled WGS sequence"/>
</dbReference>
<name>A0ABD2LEY7_9BILA</name>
<feature type="transmembrane region" description="Helical" evidence="1">
    <location>
        <begin position="204"/>
        <end position="223"/>
    </location>
</feature>
<dbReference type="Pfam" id="PF10321">
    <property type="entry name" value="7TM_GPCR_Srt"/>
    <property type="match status" value="1"/>
</dbReference>
<reference evidence="2 3" key="1">
    <citation type="submission" date="2024-10" db="EMBL/GenBank/DDBJ databases">
        <authorList>
            <person name="Kim D."/>
        </authorList>
    </citation>
    <scope>NUCLEOTIDE SEQUENCE [LARGE SCALE GENOMIC DNA]</scope>
    <source>
        <strain evidence="2">BH-2024</strain>
    </source>
</reference>
<keyword evidence="1" id="KW-0812">Transmembrane</keyword>
<feature type="transmembrane region" description="Helical" evidence="1">
    <location>
        <begin position="270"/>
        <end position="287"/>
    </location>
</feature>
<dbReference type="InterPro" id="IPR019425">
    <property type="entry name" value="7TM_GPCR_serpentine_rcpt_Srt"/>
</dbReference>
<feature type="transmembrane region" description="Helical" evidence="1">
    <location>
        <begin position="103"/>
        <end position="127"/>
    </location>
</feature>
<evidence type="ECO:0000313" key="2">
    <source>
        <dbReference type="EMBL" id="KAL3113782.1"/>
    </source>
</evidence>
<feature type="transmembrane region" description="Helical" evidence="1">
    <location>
        <begin position="244"/>
        <end position="264"/>
    </location>
</feature>
<feature type="transmembrane region" description="Helical" evidence="1">
    <location>
        <begin position="69"/>
        <end position="97"/>
    </location>
</feature>
<keyword evidence="3" id="KW-1185">Reference proteome</keyword>